<dbReference type="Proteomes" id="UP000187203">
    <property type="component" value="Unassembled WGS sequence"/>
</dbReference>
<dbReference type="AlphaFoldDB" id="A0A1R3I819"/>
<name>A0A1R3I819_9ROSI</name>
<accession>A0A1R3I819</accession>
<protein>
    <recommendedName>
        <fullName evidence="4">Retrotransposon Copia-like N-terminal domain-containing protein</fullName>
    </recommendedName>
</protein>
<sequence>MSTSSKSSSSTPDVVNTNNQTIPQLNDLPSLITINTVVQLPIKLAPHNFPSWRAQFTSLLTCHRLTGYIDGTMPCPPAIIPSEKDATISMSNPAFEHWVQQDQLLLHGIIASASEAVIPFFASCSSSKAAWTKINSMYANKSRSRMMQLREKLLQPKGSRSVQEYFQQIRHTTDELALVNSPVHEDELVIHILNGIGIEFREITAGIRARESAIGFEELLDKMLDYDSFLKCQDSTNIATHTTNAAFRKYPHD</sequence>
<dbReference type="EMBL" id="AWUE01018706">
    <property type="protein sequence ID" value="OMO78714.1"/>
    <property type="molecule type" value="Genomic_DNA"/>
</dbReference>
<feature type="non-terminal residue" evidence="2">
    <location>
        <position position="253"/>
    </location>
</feature>
<keyword evidence="3" id="KW-1185">Reference proteome</keyword>
<feature type="region of interest" description="Disordered" evidence="1">
    <location>
        <begin position="1"/>
        <end position="20"/>
    </location>
</feature>
<evidence type="ECO:0008006" key="4">
    <source>
        <dbReference type="Google" id="ProtNLM"/>
    </source>
</evidence>
<reference evidence="3" key="1">
    <citation type="submission" date="2013-09" db="EMBL/GenBank/DDBJ databases">
        <title>Corchorus olitorius genome sequencing.</title>
        <authorList>
            <person name="Alam M."/>
            <person name="Haque M.S."/>
            <person name="Islam M.S."/>
            <person name="Emdad E.M."/>
            <person name="Islam M.M."/>
            <person name="Ahmed B."/>
            <person name="Halim A."/>
            <person name="Hossen Q.M.M."/>
            <person name="Hossain M.Z."/>
            <person name="Ahmed R."/>
            <person name="Khan M.M."/>
            <person name="Islam R."/>
            <person name="Rashid M.M."/>
            <person name="Khan S.A."/>
            <person name="Rahman M.S."/>
            <person name="Alam M."/>
            <person name="Yahiya A.S."/>
            <person name="Khan M.S."/>
            <person name="Azam M.S."/>
            <person name="Haque T."/>
            <person name="Lashkar M.Z.H."/>
            <person name="Akhand A.I."/>
            <person name="Morshed G."/>
            <person name="Roy S."/>
            <person name="Uddin K.S."/>
            <person name="Rabeya T."/>
            <person name="Hossain A.S."/>
            <person name="Chowdhury A."/>
            <person name="Snigdha A.R."/>
            <person name="Mortoza M.S."/>
            <person name="Matin S.A."/>
            <person name="Hoque S.M.E."/>
            <person name="Islam M.K."/>
            <person name="Roy D.K."/>
            <person name="Haider R."/>
            <person name="Moosa M.M."/>
            <person name="Elias S.M."/>
            <person name="Hasan A.M."/>
            <person name="Jahan S."/>
            <person name="Shafiuddin M."/>
            <person name="Mahmood N."/>
            <person name="Shommy N.S."/>
        </authorList>
    </citation>
    <scope>NUCLEOTIDE SEQUENCE [LARGE SCALE GENOMIC DNA]</scope>
    <source>
        <strain evidence="3">cv. O-4</strain>
    </source>
</reference>
<comment type="caution">
    <text evidence="2">The sequence shown here is derived from an EMBL/GenBank/DDBJ whole genome shotgun (WGS) entry which is preliminary data.</text>
</comment>
<dbReference type="PANTHER" id="PTHR47481:SF9">
    <property type="entry name" value="RETROTRANSPOSON GAG DOMAIN-CONTAINING PROTEIN"/>
    <property type="match status" value="1"/>
</dbReference>
<evidence type="ECO:0000313" key="3">
    <source>
        <dbReference type="Proteomes" id="UP000187203"/>
    </source>
</evidence>
<dbReference type="STRING" id="93759.A0A1R3I819"/>
<evidence type="ECO:0000256" key="1">
    <source>
        <dbReference type="SAM" id="MobiDB-lite"/>
    </source>
</evidence>
<dbReference type="OrthoDB" id="1002534at2759"/>
<dbReference type="Pfam" id="PF14223">
    <property type="entry name" value="Retrotran_gag_2"/>
    <property type="match status" value="1"/>
</dbReference>
<gene>
    <name evidence="2" type="ORF">COLO4_24683</name>
</gene>
<feature type="compositionally biased region" description="Low complexity" evidence="1">
    <location>
        <begin position="1"/>
        <end position="11"/>
    </location>
</feature>
<evidence type="ECO:0000313" key="2">
    <source>
        <dbReference type="EMBL" id="OMO78714.1"/>
    </source>
</evidence>
<proteinExistence type="predicted"/>
<organism evidence="2 3">
    <name type="scientific">Corchorus olitorius</name>
    <dbReference type="NCBI Taxonomy" id="93759"/>
    <lineage>
        <taxon>Eukaryota</taxon>
        <taxon>Viridiplantae</taxon>
        <taxon>Streptophyta</taxon>
        <taxon>Embryophyta</taxon>
        <taxon>Tracheophyta</taxon>
        <taxon>Spermatophyta</taxon>
        <taxon>Magnoliopsida</taxon>
        <taxon>eudicotyledons</taxon>
        <taxon>Gunneridae</taxon>
        <taxon>Pentapetalae</taxon>
        <taxon>rosids</taxon>
        <taxon>malvids</taxon>
        <taxon>Malvales</taxon>
        <taxon>Malvaceae</taxon>
        <taxon>Grewioideae</taxon>
        <taxon>Apeibeae</taxon>
        <taxon>Corchorus</taxon>
    </lineage>
</organism>
<dbReference type="PANTHER" id="PTHR47481">
    <property type="match status" value="1"/>
</dbReference>